<evidence type="ECO:0000256" key="4">
    <source>
        <dbReference type="ARBA" id="ARBA00022692"/>
    </source>
</evidence>
<proteinExistence type="inferred from homology"/>
<dbReference type="PANTHER" id="PTHR30489">
    <property type="entry name" value="LIPOPROTEIN-RELEASING SYSTEM TRANSMEMBRANE PROTEIN LOLE"/>
    <property type="match status" value="1"/>
</dbReference>
<evidence type="ECO:0000313" key="10">
    <source>
        <dbReference type="Proteomes" id="UP000317093"/>
    </source>
</evidence>
<evidence type="ECO:0000256" key="1">
    <source>
        <dbReference type="ARBA" id="ARBA00004651"/>
    </source>
</evidence>
<keyword evidence="9" id="KW-0449">Lipoprotein</keyword>
<dbReference type="OrthoDB" id="5137249at2"/>
<feature type="transmembrane region" description="Helical" evidence="7">
    <location>
        <begin position="316"/>
        <end position="339"/>
    </location>
</feature>
<accession>A0A518BCE2</accession>
<comment type="similarity">
    <text evidence="2">Belongs to the ABC-4 integral membrane protein family. LolC/E subfamily.</text>
</comment>
<dbReference type="KEGG" id="knv:Pan216_55510"/>
<dbReference type="PROSITE" id="PS51257">
    <property type="entry name" value="PROKAR_LIPOPROTEIN"/>
    <property type="match status" value="1"/>
</dbReference>
<keyword evidence="3" id="KW-1003">Cell membrane</keyword>
<feature type="transmembrane region" description="Helical" evidence="7">
    <location>
        <begin position="659"/>
        <end position="685"/>
    </location>
</feature>
<sequence>MTALDRKLLRDLRSSRGLIATIVAISALGTACFVCLLSAYNNLELARGSYYVACRMADFSIELKKAPLAALEPVAGVETFRPRIRFAVTIDLEDEPRPLSGQVISLPEKNSSIINGVQLRRGSYFSGERANEVIVNDAFARARRLRPGDKIHVLLNNRRQELVMVGTAISSEFVYLIAPGSLTPDPANHGILYVPANFAEEVFDFEGAANQVLATLSPRHKDRPDEVIRRWEERLKPYGIFSTTKLADQPSHKFLTSELQGLQTSATFLPTVFLTVAALVLNVLMTRIAQQQRVVVGTLKALGYTNGQVYRHFLKFGMLVGLAGGVLGVVIGFALAGALNEVYRHYFEFPSLVNRPYPAVVLGGIAISLVFSAIGTLRGAWTVLRQSPAEAMRPAPMKPGGATLLERIPLLWGSLGSGWRMVLRGMLRARMRTFAGLAAAAAGAAILFVSFFMMDAIRVMLDFQFEKVLLSDIDVSFKDERDEGAIDEIRRLPGVDRAEPLLMVPCTLRHGSRHRRVSVTGVSRGARLTVPHDRDGNAVAIPSSGLLLSRPLAEILDARRGDRIILEPVKGIREPIEVPVARIVDNYMGLSVYADMDYLNELIGEERAISVAQLKVVPGLMSLLSLYRELKRLPGVEAVTLVRANKEGLERTVLTNSRVMTTVILIFAGVIFFGSILNASLISLAERQREIATFRVLGYGPYEIGGLFLKETLLVNTTGAILGLPLGYWLCVEMAHQQATELFRIPIVVEPSSWFITVLIAIGFSLLAHTVVQSAVNRMAWLEALNVRE</sequence>
<organism evidence="9 10">
    <name type="scientific">Kolteria novifilia</name>
    <dbReference type="NCBI Taxonomy" id="2527975"/>
    <lineage>
        <taxon>Bacteria</taxon>
        <taxon>Pseudomonadati</taxon>
        <taxon>Planctomycetota</taxon>
        <taxon>Planctomycetia</taxon>
        <taxon>Kolteriales</taxon>
        <taxon>Kolteriaceae</taxon>
        <taxon>Kolteria</taxon>
    </lineage>
</organism>
<keyword evidence="4 7" id="KW-0812">Transmembrane</keyword>
<keyword evidence="10" id="KW-1185">Reference proteome</keyword>
<reference evidence="9 10" key="1">
    <citation type="submission" date="2019-02" db="EMBL/GenBank/DDBJ databases">
        <title>Deep-cultivation of Planctomycetes and their phenomic and genomic characterization uncovers novel biology.</title>
        <authorList>
            <person name="Wiegand S."/>
            <person name="Jogler M."/>
            <person name="Boedeker C."/>
            <person name="Pinto D."/>
            <person name="Vollmers J."/>
            <person name="Rivas-Marin E."/>
            <person name="Kohn T."/>
            <person name="Peeters S.H."/>
            <person name="Heuer A."/>
            <person name="Rast P."/>
            <person name="Oberbeckmann S."/>
            <person name="Bunk B."/>
            <person name="Jeske O."/>
            <person name="Meyerdierks A."/>
            <person name="Storesund J.E."/>
            <person name="Kallscheuer N."/>
            <person name="Luecker S."/>
            <person name="Lage O.M."/>
            <person name="Pohl T."/>
            <person name="Merkel B.J."/>
            <person name="Hornburger P."/>
            <person name="Mueller R.-W."/>
            <person name="Bruemmer F."/>
            <person name="Labrenz M."/>
            <person name="Spormann A.M."/>
            <person name="Op den Camp H."/>
            <person name="Overmann J."/>
            <person name="Amann R."/>
            <person name="Jetten M.S.M."/>
            <person name="Mascher T."/>
            <person name="Medema M.H."/>
            <person name="Devos D.P."/>
            <person name="Kaster A.-K."/>
            <person name="Ovreas L."/>
            <person name="Rohde M."/>
            <person name="Galperin M.Y."/>
            <person name="Jogler C."/>
        </authorList>
    </citation>
    <scope>NUCLEOTIDE SEQUENCE [LARGE SCALE GENOMIC DNA]</scope>
    <source>
        <strain evidence="9 10">Pan216</strain>
    </source>
</reference>
<feature type="transmembrane region" description="Helical" evidence="7">
    <location>
        <begin position="713"/>
        <end position="732"/>
    </location>
</feature>
<protein>
    <submittedName>
        <fullName evidence="9">Outer membrane-specific lipoprotein transporter subunit LolE</fullName>
    </submittedName>
</protein>
<evidence type="ECO:0000313" key="9">
    <source>
        <dbReference type="EMBL" id="QDU64660.1"/>
    </source>
</evidence>
<feature type="transmembrane region" description="Helical" evidence="7">
    <location>
        <begin position="17"/>
        <end position="40"/>
    </location>
</feature>
<dbReference type="EMBL" id="CP036279">
    <property type="protein sequence ID" value="QDU64660.1"/>
    <property type="molecule type" value="Genomic_DNA"/>
</dbReference>
<evidence type="ECO:0000256" key="3">
    <source>
        <dbReference type="ARBA" id="ARBA00022475"/>
    </source>
</evidence>
<dbReference type="Pfam" id="PF02687">
    <property type="entry name" value="FtsX"/>
    <property type="match status" value="2"/>
</dbReference>
<dbReference type="GO" id="GO:0044874">
    <property type="term" value="P:lipoprotein localization to outer membrane"/>
    <property type="evidence" value="ECO:0007669"/>
    <property type="project" value="TreeGrafter"/>
</dbReference>
<dbReference type="Proteomes" id="UP000317093">
    <property type="component" value="Chromosome"/>
</dbReference>
<evidence type="ECO:0000256" key="6">
    <source>
        <dbReference type="ARBA" id="ARBA00023136"/>
    </source>
</evidence>
<keyword evidence="6 7" id="KW-0472">Membrane</keyword>
<dbReference type="AlphaFoldDB" id="A0A518BCE2"/>
<evidence type="ECO:0000256" key="7">
    <source>
        <dbReference type="SAM" id="Phobius"/>
    </source>
</evidence>
<dbReference type="InterPro" id="IPR051447">
    <property type="entry name" value="Lipoprotein-release_system"/>
</dbReference>
<feature type="transmembrane region" description="Helical" evidence="7">
    <location>
        <begin position="752"/>
        <end position="772"/>
    </location>
</feature>
<name>A0A518BCE2_9BACT</name>
<keyword evidence="5 7" id="KW-1133">Transmembrane helix</keyword>
<dbReference type="RefSeq" id="WP_145263019.1">
    <property type="nucleotide sequence ID" value="NZ_CP036279.1"/>
</dbReference>
<feature type="domain" description="ABC3 transporter permease C-terminal" evidence="8">
    <location>
        <begin position="663"/>
        <end position="770"/>
    </location>
</feature>
<dbReference type="InterPro" id="IPR003838">
    <property type="entry name" value="ABC3_permease_C"/>
</dbReference>
<dbReference type="PANTHER" id="PTHR30489:SF0">
    <property type="entry name" value="LIPOPROTEIN-RELEASING SYSTEM TRANSMEMBRANE PROTEIN LOLE"/>
    <property type="match status" value="1"/>
</dbReference>
<dbReference type="GO" id="GO:0098797">
    <property type="term" value="C:plasma membrane protein complex"/>
    <property type="evidence" value="ECO:0007669"/>
    <property type="project" value="TreeGrafter"/>
</dbReference>
<feature type="transmembrane region" description="Helical" evidence="7">
    <location>
        <begin position="266"/>
        <end position="284"/>
    </location>
</feature>
<gene>
    <name evidence="9" type="ORF">Pan216_55510</name>
</gene>
<evidence type="ECO:0000256" key="5">
    <source>
        <dbReference type="ARBA" id="ARBA00022989"/>
    </source>
</evidence>
<comment type="subcellular location">
    <subcellularLocation>
        <location evidence="1">Cell membrane</location>
        <topology evidence="1">Multi-pass membrane protein</topology>
    </subcellularLocation>
</comment>
<feature type="transmembrane region" description="Helical" evidence="7">
    <location>
        <begin position="359"/>
        <end position="384"/>
    </location>
</feature>
<feature type="transmembrane region" description="Helical" evidence="7">
    <location>
        <begin position="434"/>
        <end position="454"/>
    </location>
</feature>
<evidence type="ECO:0000256" key="2">
    <source>
        <dbReference type="ARBA" id="ARBA00005236"/>
    </source>
</evidence>
<evidence type="ECO:0000259" key="8">
    <source>
        <dbReference type="Pfam" id="PF02687"/>
    </source>
</evidence>
<feature type="domain" description="ABC3 transporter permease C-terminal" evidence="8">
    <location>
        <begin position="268"/>
        <end position="387"/>
    </location>
</feature>